<dbReference type="PROSITE" id="PS50853">
    <property type="entry name" value="FN3"/>
    <property type="match status" value="2"/>
</dbReference>
<dbReference type="Pfam" id="PF00041">
    <property type="entry name" value="fn3"/>
    <property type="match status" value="2"/>
</dbReference>
<accession>A0AAV6FD04</accession>
<evidence type="ECO:0000256" key="1">
    <source>
        <dbReference type="SAM" id="MobiDB-lite"/>
    </source>
</evidence>
<evidence type="ECO:0000313" key="3">
    <source>
        <dbReference type="EMBL" id="KAG5260573.1"/>
    </source>
</evidence>
<dbReference type="PANTHER" id="PTHR34488">
    <property type="entry name" value="SI:CH211-245H14.1-RELATED"/>
    <property type="match status" value="1"/>
</dbReference>
<comment type="caution">
    <text evidence="3">The sequence shown here is derived from an EMBL/GenBank/DDBJ whole genome shotgun (WGS) entry which is preliminary data.</text>
</comment>
<gene>
    <name evidence="3" type="ORF">AALO_G00305270</name>
</gene>
<name>A0AAV6FD04_9TELE</name>
<dbReference type="PANTHER" id="PTHR34488:SF1">
    <property type="entry name" value="SI:CH211-245H14.1-RELATED"/>
    <property type="match status" value="1"/>
</dbReference>
<evidence type="ECO:0000259" key="2">
    <source>
        <dbReference type="PROSITE" id="PS50853"/>
    </source>
</evidence>
<reference evidence="3" key="1">
    <citation type="submission" date="2020-10" db="EMBL/GenBank/DDBJ databases">
        <title>Chromosome-scale genome assembly of the Allis shad, Alosa alosa.</title>
        <authorList>
            <person name="Margot Z."/>
            <person name="Christophe K."/>
            <person name="Cabau C."/>
            <person name="Louis A."/>
            <person name="Berthelot C."/>
            <person name="Parey E."/>
            <person name="Roest Crollius H."/>
            <person name="Montfort J."/>
            <person name="Robinson-Rechavi M."/>
            <person name="Bucao C."/>
            <person name="Bouchez O."/>
            <person name="Gislard M."/>
            <person name="Lluch J."/>
            <person name="Milhes M."/>
            <person name="Lampietro C."/>
            <person name="Lopez Roques C."/>
            <person name="Donnadieu C."/>
            <person name="Braasch I."/>
            <person name="Desvignes T."/>
            <person name="Postlethwait J."/>
            <person name="Bobe J."/>
            <person name="Guiguen Y."/>
        </authorList>
    </citation>
    <scope>NUCLEOTIDE SEQUENCE</scope>
    <source>
        <strain evidence="3">M-15738</strain>
        <tissue evidence="3">Blood</tissue>
    </source>
</reference>
<dbReference type="AlphaFoldDB" id="A0AAV6FD04"/>
<proteinExistence type="predicted"/>
<dbReference type="Gene3D" id="2.60.40.10">
    <property type="entry name" value="Immunoglobulins"/>
    <property type="match status" value="2"/>
</dbReference>
<dbReference type="SUPFAM" id="SSF49265">
    <property type="entry name" value="Fibronectin type III"/>
    <property type="match status" value="1"/>
</dbReference>
<evidence type="ECO:0000313" key="4">
    <source>
        <dbReference type="Proteomes" id="UP000823561"/>
    </source>
</evidence>
<dbReference type="EMBL" id="JADWDJ010000034">
    <property type="protein sequence ID" value="KAG5260573.1"/>
    <property type="molecule type" value="Genomic_DNA"/>
</dbReference>
<dbReference type="InterPro" id="IPR036116">
    <property type="entry name" value="FN3_sf"/>
</dbReference>
<protein>
    <recommendedName>
        <fullName evidence="2">Fibronectin type-III domain-containing protein</fullName>
    </recommendedName>
</protein>
<dbReference type="CDD" id="cd00063">
    <property type="entry name" value="FN3"/>
    <property type="match status" value="2"/>
</dbReference>
<feature type="domain" description="Fibronectin type-III" evidence="2">
    <location>
        <begin position="241"/>
        <end position="333"/>
    </location>
</feature>
<dbReference type="Proteomes" id="UP000823561">
    <property type="component" value="Unassembled WGS sequence"/>
</dbReference>
<feature type="compositionally biased region" description="Basic and acidic residues" evidence="1">
    <location>
        <begin position="214"/>
        <end position="226"/>
    </location>
</feature>
<feature type="domain" description="Fibronectin type-III" evidence="2">
    <location>
        <begin position="338"/>
        <end position="429"/>
    </location>
</feature>
<dbReference type="SMART" id="SM00060">
    <property type="entry name" value="FN3"/>
    <property type="match status" value="2"/>
</dbReference>
<dbReference type="InterPro" id="IPR013783">
    <property type="entry name" value="Ig-like_fold"/>
</dbReference>
<organism evidence="3 4">
    <name type="scientific">Alosa alosa</name>
    <name type="common">allis shad</name>
    <dbReference type="NCBI Taxonomy" id="278164"/>
    <lineage>
        <taxon>Eukaryota</taxon>
        <taxon>Metazoa</taxon>
        <taxon>Chordata</taxon>
        <taxon>Craniata</taxon>
        <taxon>Vertebrata</taxon>
        <taxon>Euteleostomi</taxon>
        <taxon>Actinopterygii</taxon>
        <taxon>Neopterygii</taxon>
        <taxon>Teleostei</taxon>
        <taxon>Clupei</taxon>
        <taxon>Clupeiformes</taxon>
        <taxon>Clupeoidei</taxon>
        <taxon>Clupeidae</taxon>
        <taxon>Alosa</taxon>
    </lineage>
</organism>
<dbReference type="InterPro" id="IPR003961">
    <property type="entry name" value="FN3_dom"/>
</dbReference>
<sequence>MLLSRLAGSRVASTAKDSPSLSGGTPGSVDVAPPSLRTKPHRPGQSTPAPPQPDTLRPQAVSLPIFGVPPPAAFSRSCALLHPARHLLLAAPPRLCSAARATANSSLKPPGGGRCSRSSRGRVSTQASISSSETTSSGPSPINNATGCTAQDKASESHQLSPAPVPQKRQAPGRPAPPHQHTGQAPPRQHTEQAPPRQQTGQAPPHQHTGQVDVDGKAPHKLKQDYQPHPWEPSITKDLPSPHTLKLSLVKPDTVCVTWKHNEEVTDDTKFRITWTSKSNNQEYHEVQVPKVTIKDLVATVEYEFKVAYLSADRRRCSPYVSKTISTACVHLATGVPAPEKLLVDSVTATSANVSWSLADKMRQRPHRFLIYYWSEDDDPEAISTESYTTDITGLTPETEYHLSISTVLHGEPSKAVETHFFTDDVSNSQLTGALPESKQTTLSRVWTFYTVAPGKAQNIVQHISKLATDFEAILKMIPGSHPAILVVVHHTFRPDYVVPDSKKLLGRSDILLVDLLFDEDQGFLHCSRNNIAFDTMMKWIRDNIYRINFKSRIRLILQRWSKAEHCIELGRSIQVWVGLSWEAEKWPAERCAAATGMTSSTSSTYSSSSAGSGM</sequence>
<keyword evidence="4" id="KW-1185">Reference proteome</keyword>
<feature type="region of interest" description="Disordered" evidence="1">
    <location>
        <begin position="1"/>
        <end position="58"/>
    </location>
</feature>
<feature type="compositionally biased region" description="Polar residues" evidence="1">
    <location>
        <begin position="11"/>
        <end position="23"/>
    </location>
</feature>
<feature type="compositionally biased region" description="Low complexity" evidence="1">
    <location>
        <begin position="115"/>
        <end position="140"/>
    </location>
</feature>
<feature type="region of interest" description="Disordered" evidence="1">
    <location>
        <begin position="102"/>
        <end position="242"/>
    </location>
</feature>